<sequence length="307" mass="32771">MARLFKRLGEKKKGLWRRAVDLALTDVRVAVGGVDHESLESLEERLLTADFGVDATMRLVDHVAALARRGKVSGGSELRRALRDEIGRILEPAGSSFLQIAETGTTVYLIVGVNGVGKTTSVAKLAHRIRGEGRSVLIAAADTFRAGAVEQLRVWSERVGADFVAGQQGGDPAAVAFDAIEAAEARDIDVVLVDTAGRLHTQRNLMEELQKVDCVIRRRCEGAPQECLIVLDGTVGQNALAQVRSFSGAVDLSGIILTKLDGTARGGIVVGLQQEFGLPVKLVGSGEGVDDLSDFDPDDFVEGVFEE</sequence>
<dbReference type="HAMAP" id="MF_00920">
    <property type="entry name" value="FtsY"/>
    <property type="match status" value="1"/>
</dbReference>
<dbReference type="InterPro" id="IPR027417">
    <property type="entry name" value="P-loop_NTPase"/>
</dbReference>
<keyword evidence="7" id="KW-0342">GTP-binding</keyword>
<feature type="domain" description="SRP54-type proteins GTP-binding" evidence="10">
    <location>
        <begin position="279"/>
        <end position="292"/>
    </location>
</feature>
<dbReference type="EMBL" id="UINC01000299">
    <property type="protein sequence ID" value="SUZ52893.1"/>
    <property type="molecule type" value="Genomic_DNA"/>
</dbReference>
<protein>
    <recommendedName>
        <fullName evidence="10">SRP54-type proteins GTP-binding domain-containing protein</fullName>
    </recommendedName>
</protein>
<accession>A0A381NH95</accession>
<dbReference type="SUPFAM" id="SSF47364">
    <property type="entry name" value="Domain of the SRP/SRP receptor G-proteins"/>
    <property type="match status" value="1"/>
</dbReference>
<evidence type="ECO:0000256" key="6">
    <source>
        <dbReference type="ARBA" id="ARBA00022801"/>
    </source>
</evidence>
<dbReference type="GO" id="GO:0005525">
    <property type="term" value="F:GTP binding"/>
    <property type="evidence" value="ECO:0007669"/>
    <property type="project" value="UniProtKB-KW"/>
</dbReference>
<dbReference type="GO" id="GO:0005886">
    <property type="term" value="C:plasma membrane"/>
    <property type="evidence" value="ECO:0007669"/>
    <property type="project" value="UniProtKB-SubCell"/>
</dbReference>
<evidence type="ECO:0000256" key="3">
    <source>
        <dbReference type="ARBA" id="ARBA00022475"/>
    </source>
</evidence>
<evidence type="ECO:0000256" key="7">
    <source>
        <dbReference type="ARBA" id="ARBA00023134"/>
    </source>
</evidence>
<dbReference type="Pfam" id="PF00448">
    <property type="entry name" value="SRP54"/>
    <property type="match status" value="1"/>
</dbReference>
<dbReference type="InterPro" id="IPR013822">
    <property type="entry name" value="Signal_recog_particl_SRP54_hlx"/>
</dbReference>
<evidence type="ECO:0000256" key="1">
    <source>
        <dbReference type="ARBA" id="ARBA00004413"/>
    </source>
</evidence>
<proteinExistence type="inferred from homology"/>
<dbReference type="GO" id="GO:0005047">
    <property type="term" value="F:signal recognition particle binding"/>
    <property type="evidence" value="ECO:0007669"/>
    <property type="project" value="TreeGrafter"/>
</dbReference>
<dbReference type="PANTHER" id="PTHR43134:SF1">
    <property type="entry name" value="SIGNAL RECOGNITION PARTICLE RECEPTOR SUBUNIT ALPHA"/>
    <property type="match status" value="1"/>
</dbReference>
<keyword evidence="3" id="KW-1003">Cell membrane</keyword>
<comment type="similarity">
    <text evidence="2">Belongs to the GTP-binding SRP family.</text>
</comment>
<evidence type="ECO:0000256" key="4">
    <source>
        <dbReference type="ARBA" id="ARBA00022490"/>
    </source>
</evidence>
<keyword evidence="4" id="KW-0963">Cytoplasm</keyword>
<keyword evidence="6" id="KW-0378">Hydrolase</keyword>
<dbReference type="Gene3D" id="3.40.50.300">
    <property type="entry name" value="P-loop containing nucleotide triphosphate hydrolases"/>
    <property type="match status" value="1"/>
</dbReference>
<evidence type="ECO:0000256" key="5">
    <source>
        <dbReference type="ARBA" id="ARBA00022741"/>
    </source>
</evidence>
<dbReference type="PROSITE" id="PS00300">
    <property type="entry name" value="SRP54"/>
    <property type="match status" value="1"/>
</dbReference>
<evidence type="ECO:0000259" key="10">
    <source>
        <dbReference type="PROSITE" id="PS00300"/>
    </source>
</evidence>
<evidence type="ECO:0000256" key="9">
    <source>
        <dbReference type="ARBA" id="ARBA00023170"/>
    </source>
</evidence>
<dbReference type="SMART" id="SM00963">
    <property type="entry name" value="SRP54_N"/>
    <property type="match status" value="1"/>
</dbReference>
<dbReference type="GO" id="GO:0003924">
    <property type="term" value="F:GTPase activity"/>
    <property type="evidence" value="ECO:0007669"/>
    <property type="project" value="TreeGrafter"/>
</dbReference>
<dbReference type="GO" id="GO:0006614">
    <property type="term" value="P:SRP-dependent cotranslational protein targeting to membrane"/>
    <property type="evidence" value="ECO:0007669"/>
    <property type="project" value="InterPro"/>
</dbReference>
<dbReference type="InterPro" id="IPR000897">
    <property type="entry name" value="SRP54_GTPase_dom"/>
</dbReference>
<dbReference type="InterPro" id="IPR003593">
    <property type="entry name" value="AAA+_ATPase"/>
</dbReference>
<organism evidence="11">
    <name type="scientific">marine metagenome</name>
    <dbReference type="NCBI Taxonomy" id="408172"/>
    <lineage>
        <taxon>unclassified sequences</taxon>
        <taxon>metagenomes</taxon>
        <taxon>ecological metagenomes</taxon>
    </lineage>
</organism>
<name>A0A381NH95_9ZZZZ</name>
<dbReference type="GO" id="GO:0005737">
    <property type="term" value="C:cytoplasm"/>
    <property type="evidence" value="ECO:0007669"/>
    <property type="project" value="UniProtKB-ARBA"/>
</dbReference>
<comment type="subcellular location">
    <subcellularLocation>
        <location evidence="1">Cell membrane</location>
        <topology evidence="1">Peripheral membrane protein</topology>
        <orientation evidence="1">Cytoplasmic side</orientation>
    </subcellularLocation>
</comment>
<evidence type="ECO:0000256" key="2">
    <source>
        <dbReference type="ARBA" id="ARBA00008531"/>
    </source>
</evidence>
<dbReference type="Pfam" id="PF02881">
    <property type="entry name" value="SRP54_N"/>
    <property type="match status" value="1"/>
</dbReference>
<keyword evidence="8" id="KW-0472">Membrane</keyword>
<dbReference type="SUPFAM" id="SSF52540">
    <property type="entry name" value="P-loop containing nucleoside triphosphate hydrolases"/>
    <property type="match status" value="1"/>
</dbReference>
<evidence type="ECO:0000256" key="8">
    <source>
        <dbReference type="ARBA" id="ARBA00023136"/>
    </source>
</evidence>
<dbReference type="InterPro" id="IPR004390">
    <property type="entry name" value="SR_rcpt_FtsY"/>
</dbReference>
<dbReference type="FunFam" id="3.40.50.300:FF:000053">
    <property type="entry name" value="Signal recognition particle receptor FtsY"/>
    <property type="match status" value="1"/>
</dbReference>
<dbReference type="InterPro" id="IPR042101">
    <property type="entry name" value="SRP54_N_sf"/>
</dbReference>
<keyword evidence="5" id="KW-0547">Nucleotide-binding</keyword>
<dbReference type="AlphaFoldDB" id="A0A381NH95"/>
<dbReference type="NCBIfam" id="TIGR00064">
    <property type="entry name" value="ftsY"/>
    <property type="match status" value="1"/>
</dbReference>
<gene>
    <name evidence="11" type="ORF">METZ01_LOCUS5747</name>
</gene>
<dbReference type="SMART" id="SM00962">
    <property type="entry name" value="SRP54"/>
    <property type="match status" value="1"/>
</dbReference>
<evidence type="ECO:0000313" key="11">
    <source>
        <dbReference type="EMBL" id="SUZ52893.1"/>
    </source>
</evidence>
<dbReference type="InterPro" id="IPR036225">
    <property type="entry name" value="SRP/SRP_N"/>
</dbReference>
<dbReference type="Gene3D" id="1.20.120.140">
    <property type="entry name" value="Signal recognition particle SRP54, nucleotide-binding domain"/>
    <property type="match status" value="1"/>
</dbReference>
<dbReference type="PANTHER" id="PTHR43134">
    <property type="entry name" value="SIGNAL RECOGNITION PARTICLE RECEPTOR SUBUNIT ALPHA"/>
    <property type="match status" value="1"/>
</dbReference>
<dbReference type="SMART" id="SM00382">
    <property type="entry name" value="AAA"/>
    <property type="match status" value="1"/>
</dbReference>
<keyword evidence="9" id="KW-0675">Receptor</keyword>
<reference evidence="11" key="1">
    <citation type="submission" date="2018-05" db="EMBL/GenBank/DDBJ databases">
        <authorList>
            <person name="Lanie J.A."/>
            <person name="Ng W.-L."/>
            <person name="Kazmierczak K.M."/>
            <person name="Andrzejewski T.M."/>
            <person name="Davidsen T.M."/>
            <person name="Wayne K.J."/>
            <person name="Tettelin H."/>
            <person name="Glass J.I."/>
            <person name="Rusch D."/>
            <person name="Podicherti R."/>
            <person name="Tsui H.-C.T."/>
            <person name="Winkler M.E."/>
        </authorList>
    </citation>
    <scope>NUCLEOTIDE SEQUENCE</scope>
</reference>